<proteinExistence type="predicted"/>
<organism evidence="1 2">
    <name type="scientific">Linum trigynum</name>
    <dbReference type="NCBI Taxonomy" id="586398"/>
    <lineage>
        <taxon>Eukaryota</taxon>
        <taxon>Viridiplantae</taxon>
        <taxon>Streptophyta</taxon>
        <taxon>Embryophyta</taxon>
        <taxon>Tracheophyta</taxon>
        <taxon>Spermatophyta</taxon>
        <taxon>Magnoliopsida</taxon>
        <taxon>eudicotyledons</taxon>
        <taxon>Gunneridae</taxon>
        <taxon>Pentapetalae</taxon>
        <taxon>rosids</taxon>
        <taxon>fabids</taxon>
        <taxon>Malpighiales</taxon>
        <taxon>Linaceae</taxon>
        <taxon>Linum</taxon>
    </lineage>
</organism>
<dbReference type="Proteomes" id="UP001497516">
    <property type="component" value="Chromosome 5"/>
</dbReference>
<evidence type="ECO:0000313" key="1">
    <source>
        <dbReference type="EMBL" id="CAL1389354.1"/>
    </source>
</evidence>
<gene>
    <name evidence="1" type="ORF">LTRI10_LOCUS30220</name>
</gene>
<accession>A0AAV2EU44</accession>
<evidence type="ECO:0000313" key="2">
    <source>
        <dbReference type="Proteomes" id="UP001497516"/>
    </source>
</evidence>
<keyword evidence="2" id="KW-1185">Reference proteome</keyword>
<sequence length="72" mass="8200">MTNVVQEWFVEIKHIYVNDSEVADLIAADAVNSLGPSFCRWLFGCTSYFPVSQGSFLLTWYAIDNQEMGFKV</sequence>
<protein>
    <submittedName>
        <fullName evidence="1">Uncharacterized protein</fullName>
    </submittedName>
</protein>
<name>A0AAV2EU44_9ROSI</name>
<dbReference type="AlphaFoldDB" id="A0AAV2EU44"/>
<dbReference type="EMBL" id="OZ034818">
    <property type="protein sequence ID" value="CAL1389354.1"/>
    <property type="molecule type" value="Genomic_DNA"/>
</dbReference>
<reference evidence="1 2" key="1">
    <citation type="submission" date="2024-04" db="EMBL/GenBank/DDBJ databases">
        <authorList>
            <person name="Fracassetti M."/>
        </authorList>
    </citation>
    <scope>NUCLEOTIDE SEQUENCE [LARGE SCALE GENOMIC DNA]</scope>
</reference>